<dbReference type="SUPFAM" id="SSF51735">
    <property type="entry name" value="NAD(P)-binding Rossmann-fold domains"/>
    <property type="match status" value="1"/>
</dbReference>
<dbReference type="NCBIfam" id="NF003991">
    <property type="entry name" value="PRK05472.1-5"/>
    <property type="match status" value="1"/>
</dbReference>
<dbReference type="Pfam" id="PF06971">
    <property type="entry name" value="Put_DNA-bind_N"/>
    <property type="match status" value="1"/>
</dbReference>
<comment type="function">
    <text evidence="7">Modulates transcription in response to changes in cellular NADH/NAD(+) redox state.</text>
</comment>
<organism evidence="9 10">
    <name type="scientific">Lacticaseibacillus paracasei NRIC 0644</name>
    <dbReference type="NCBI Taxonomy" id="1435038"/>
    <lineage>
        <taxon>Bacteria</taxon>
        <taxon>Bacillati</taxon>
        <taxon>Bacillota</taxon>
        <taxon>Bacilli</taxon>
        <taxon>Lactobacillales</taxon>
        <taxon>Lactobacillaceae</taxon>
        <taxon>Lacticaseibacillus</taxon>
    </lineage>
</organism>
<evidence type="ECO:0000259" key="8">
    <source>
        <dbReference type="SMART" id="SM00881"/>
    </source>
</evidence>
<dbReference type="InterPro" id="IPR009718">
    <property type="entry name" value="Rex_DNA-bd_C_dom"/>
</dbReference>
<keyword evidence="2 7" id="KW-0678">Repressor</keyword>
<keyword evidence="4 7" id="KW-0520">NAD</keyword>
<dbReference type="Gene3D" id="1.10.10.10">
    <property type="entry name" value="Winged helix-like DNA-binding domain superfamily/Winged helix DNA-binding domain"/>
    <property type="match status" value="1"/>
</dbReference>
<feature type="domain" description="CoA-binding" evidence="8">
    <location>
        <begin position="79"/>
        <end position="180"/>
    </location>
</feature>
<evidence type="ECO:0000256" key="1">
    <source>
        <dbReference type="ARBA" id="ARBA00022490"/>
    </source>
</evidence>
<dbReference type="InterPro" id="IPR003781">
    <property type="entry name" value="CoA-bd"/>
</dbReference>
<dbReference type="InterPro" id="IPR036291">
    <property type="entry name" value="NAD(P)-bd_dom_sf"/>
</dbReference>
<comment type="caution">
    <text evidence="9">The sequence shown here is derived from an EMBL/GenBank/DDBJ whole genome shotgun (WGS) entry which is preliminary data.</text>
</comment>
<gene>
    <name evidence="7" type="primary">rex</name>
    <name evidence="9" type="ORF">LC0644_0475</name>
</gene>
<dbReference type="GO" id="GO:0003677">
    <property type="term" value="F:DNA binding"/>
    <property type="evidence" value="ECO:0007669"/>
    <property type="project" value="UniProtKB-UniRule"/>
</dbReference>
<evidence type="ECO:0000256" key="6">
    <source>
        <dbReference type="ARBA" id="ARBA00023163"/>
    </source>
</evidence>
<dbReference type="NCBIfam" id="NF003996">
    <property type="entry name" value="PRK05472.2-5"/>
    <property type="match status" value="1"/>
</dbReference>
<dbReference type="PANTHER" id="PTHR35786">
    <property type="entry name" value="REDOX-SENSING TRANSCRIPTIONAL REPRESSOR REX"/>
    <property type="match status" value="1"/>
</dbReference>
<feature type="DNA-binding region" description="H-T-H motif" evidence="7">
    <location>
        <begin position="16"/>
        <end position="55"/>
    </location>
</feature>
<feature type="binding site" evidence="7">
    <location>
        <begin position="90"/>
        <end position="95"/>
    </location>
    <ligand>
        <name>NAD(+)</name>
        <dbReference type="ChEBI" id="CHEBI:57540"/>
    </ligand>
</feature>
<sequence length="217" mass="24171">MAETIIPKATAKRLPVYYRYLNFLANSGTTKISSTELSDAVKVDSATIRRDFSYFGALGKRGYGYDVVDLLNFFKKILNQDRLTNVGLVGVGNLGHALLNYNFRQANNIRISAGFDINPELAGTIQSGVPIYPMDEMIKQIKDQQIEIVILTVPIDAAQHITDDLVKAGIKGIMNFTPIRISVPSYVRVQNVDLATELQTLIYFLEHYGPTLKEPEA</sequence>
<dbReference type="InterPro" id="IPR036390">
    <property type="entry name" value="WH_DNA-bd_sf"/>
</dbReference>
<dbReference type="PANTHER" id="PTHR35786:SF1">
    <property type="entry name" value="REDOX-SENSING TRANSCRIPTIONAL REPRESSOR REX 1"/>
    <property type="match status" value="1"/>
</dbReference>
<dbReference type="SMART" id="SM00881">
    <property type="entry name" value="CoA_binding"/>
    <property type="match status" value="1"/>
</dbReference>
<dbReference type="InterPro" id="IPR036388">
    <property type="entry name" value="WH-like_DNA-bd_sf"/>
</dbReference>
<dbReference type="RefSeq" id="WP_003567066.1">
    <property type="nucleotide sequence ID" value="NZ_BAYM01000034.1"/>
</dbReference>
<accession>A0A0C9PLN4</accession>
<dbReference type="GO" id="GO:0005737">
    <property type="term" value="C:cytoplasm"/>
    <property type="evidence" value="ECO:0007669"/>
    <property type="project" value="UniProtKB-SubCell"/>
</dbReference>
<dbReference type="AlphaFoldDB" id="A0A0C9PLN4"/>
<dbReference type="NCBIfam" id="NF003995">
    <property type="entry name" value="PRK05472.2-4"/>
    <property type="match status" value="1"/>
</dbReference>
<dbReference type="SUPFAM" id="SSF46785">
    <property type="entry name" value="Winged helix' DNA-binding domain"/>
    <property type="match status" value="1"/>
</dbReference>
<dbReference type="EMBL" id="BAYM01000034">
    <property type="protein sequence ID" value="GAN35886.1"/>
    <property type="molecule type" value="Genomic_DNA"/>
</dbReference>
<evidence type="ECO:0000256" key="3">
    <source>
        <dbReference type="ARBA" id="ARBA00023015"/>
    </source>
</evidence>
<dbReference type="Pfam" id="PF02629">
    <property type="entry name" value="CoA_binding"/>
    <property type="match status" value="1"/>
</dbReference>
<keyword evidence="5 7" id="KW-0238">DNA-binding</keyword>
<comment type="subunit">
    <text evidence="7">Homodimer.</text>
</comment>
<proteinExistence type="inferred from homology"/>
<evidence type="ECO:0000256" key="4">
    <source>
        <dbReference type="ARBA" id="ARBA00023027"/>
    </source>
</evidence>
<comment type="similarity">
    <text evidence="7">Belongs to the transcriptional regulatory Rex family.</text>
</comment>
<keyword evidence="6 7" id="KW-0804">Transcription</keyword>
<evidence type="ECO:0000313" key="10">
    <source>
        <dbReference type="Proteomes" id="UP000032552"/>
    </source>
</evidence>
<evidence type="ECO:0000256" key="2">
    <source>
        <dbReference type="ARBA" id="ARBA00022491"/>
    </source>
</evidence>
<dbReference type="GO" id="GO:0003700">
    <property type="term" value="F:DNA-binding transcription factor activity"/>
    <property type="evidence" value="ECO:0007669"/>
    <property type="project" value="UniProtKB-UniRule"/>
</dbReference>
<dbReference type="HAMAP" id="MF_01131">
    <property type="entry name" value="Rex"/>
    <property type="match status" value="1"/>
</dbReference>
<dbReference type="InterPro" id="IPR022876">
    <property type="entry name" value="Tscrpt_rep_Rex"/>
</dbReference>
<evidence type="ECO:0000256" key="5">
    <source>
        <dbReference type="ARBA" id="ARBA00023125"/>
    </source>
</evidence>
<evidence type="ECO:0000256" key="7">
    <source>
        <dbReference type="HAMAP-Rule" id="MF_01131"/>
    </source>
</evidence>
<keyword evidence="1 7" id="KW-0963">Cytoplasm</keyword>
<dbReference type="GeneID" id="57090856"/>
<dbReference type="Proteomes" id="UP000032552">
    <property type="component" value="Unassembled WGS sequence"/>
</dbReference>
<dbReference type="GO" id="GO:0045892">
    <property type="term" value="P:negative regulation of DNA-templated transcription"/>
    <property type="evidence" value="ECO:0007669"/>
    <property type="project" value="InterPro"/>
</dbReference>
<keyword evidence="3 7" id="KW-0805">Transcription regulation</keyword>
<dbReference type="InterPro" id="IPR058203">
    <property type="entry name" value="Rex_bacilli-type"/>
</dbReference>
<protein>
    <recommendedName>
        <fullName evidence="7">Redox-sensing transcriptional repressor Rex</fullName>
    </recommendedName>
</protein>
<dbReference type="GO" id="GO:0051775">
    <property type="term" value="P:response to redox state"/>
    <property type="evidence" value="ECO:0007669"/>
    <property type="project" value="InterPro"/>
</dbReference>
<dbReference type="Gene3D" id="3.40.50.720">
    <property type="entry name" value="NAD(P)-binding Rossmann-like Domain"/>
    <property type="match status" value="1"/>
</dbReference>
<dbReference type="NCBIfam" id="NF003994">
    <property type="entry name" value="PRK05472.2-3"/>
    <property type="match status" value="1"/>
</dbReference>
<evidence type="ECO:0000313" key="9">
    <source>
        <dbReference type="EMBL" id="GAN35886.1"/>
    </source>
</evidence>
<comment type="subcellular location">
    <subcellularLocation>
        <location evidence="7">Cytoplasm</location>
    </subcellularLocation>
</comment>
<name>A0A0C9PLN4_LACPA</name>
<dbReference type="NCBIfam" id="NF003989">
    <property type="entry name" value="PRK05472.1-3"/>
    <property type="match status" value="1"/>
</dbReference>
<reference evidence="10" key="1">
    <citation type="submission" date="2014-05" db="EMBL/GenBank/DDBJ databases">
        <title>Whole genome sequencing of Lactobacillus casei NRIC0644.</title>
        <authorList>
            <person name="Atarashi H."/>
            <person name="Yoshida Y."/>
            <person name="Fujimura S."/>
            <person name="Tanaka N."/>
            <person name="Shiwa Y."/>
            <person name="Yoshikawa H."/>
            <person name="Okada S."/>
            <person name="Nakagawa J."/>
        </authorList>
    </citation>
    <scope>NUCLEOTIDE SEQUENCE [LARGE SCALE GENOMIC DNA]</scope>
    <source>
        <strain evidence="10">NRIC0644</strain>
    </source>
</reference>